<evidence type="ECO:0000256" key="1">
    <source>
        <dbReference type="SAM" id="MobiDB-lite"/>
    </source>
</evidence>
<sequence>MSPFSIRQYGPDCLRKPFPNPSRREENEIHDTLIYFFNHTTLWSRLTSAKTSLRVAPYQPNLVSRKFGLSQMLPKCLGEAFFFSAKNTTERWLKSYHEFCKRKEGFLYAFDYKLSYHCTQEFEEWWSIHRKNVLDHTLMEQCLVFLLIQGLRLLTLKAPVPQELKG</sequence>
<name>A0A9D4ZY44_PEA</name>
<dbReference type="Proteomes" id="UP001058974">
    <property type="component" value="Chromosome 7"/>
</dbReference>
<evidence type="ECO:0000313" key="3">
    <source>
        <dbReference type="Proteomes" id="UP001058974"/>
    </source>
</evidence>
<reference evidence="2 3" key="1">
    <citation type="journal article" date="2022" name="Nat. Genet.">
        <title>Improved pea reference genome and pan-genome highlight genomic features and evolutionary characteristics.</title>
        <authorList>
            <person name="Yang T."/>
            <person name="Liu R."/>
            <person name="Luo Y."/>
            <person name="Hu S."/>
            <person name="Wang D."/>
            <person name="Wang C."/>
            <person name="Pandey M.K."/>
            <person name="Ge S."/>
            <person name="Xu Q."/>
            <person name="Li N."/>
            <person name="Li G."/>
            <person name="Huang Y."/>
            <person name="Saxena R.K."/>
            <person name="Ji Y."/>
            <person name="Li M."/>
            <person name="Yan X."/>
            <person name="He Y."/>
            <person name="Liu Y."/>
            <person name="Wang X."/>
            <person name="Xiang C."/>
            <person name="Varshney R.K."/>
            <person name="Ding H."/>
            <person name="Gao S."/>
            <person name="Zong X."/>
        </authorList>
    </citation>
    <scope>NUCLEOTIDE SEQUENCE [LARGE SCALE GENOMIC DNA]</scope>
    <source>
        <strain evidence="2 3">cv. Zhongwan 6</strain>
    </source>
</reference>
<feature type="region of interest" description="Disordered" evidence="1">
    <location>
        <begin position="1"/>
        <end position="21"/>
    </location>
</feature>
<dbReference type="EMBL" id="JAMSHJ010000007">
    <property type="protein sequence ID" value="KAI5386525.1"/>
    <property type="molecule type" value="Genomic_DNA"/>
</dbReference>
<proteinExistence type="predicted"/>
<dbReference type="AlphaFoldDB" id="A0A9D4ZY44"/>
<dbReference type="Gramene" id="Psat07G0288700-T1">
    <property type="protein sequence ID" value="KAI5386525.1"/>
    <property type="gene ID" value="KIW84_072887"/>
</dbReference>
<gene>
    <name evidence="2" type="ORF">KIW84_072887</name>
</gene>
<organism evidence="2 3">
    <name type="scientific">Pisum sativum</name>
    <name type="common">Garden pea</name>
    <name type="synonym">Lathyrus oleraceus</name>
    <dbReference type="NCBI Taxonomy" id="3888"/>
    <lineage>
        <taxon>Eukaryota</taxon>
        <taxon>Viridiplantae</taxon>
        <taxon>Streptophyta</taxon>
        <taxon>Embryophyta</taxon>
        <taxon>Tracheophyta</taxon>
        <taxon>Spermatophyta</taxon>
        <taxon>Magnoliopsida</taxon>
        <taxon>eudicotyledons</taxon>
        <taxon>Gunneridae</taxon>
        <taxon>Pentapetalae</taxon>
        <taxon>rosids</taxon>
        <taxon>fabids</taxon>
        <taxon>Fabales</taxon>
        <taxon>Fabaceae</taxon>
        <taxon>Papilionoideae</taxon>
        <taxon>50 kb inversion clade</taxon>
        <taxon>NPAAA clade</taxon>
        <taxon>Hologalegina</taxon>
        <taxon>IRL clade</taxon>
        <taxon>Fabeae</taxon>
        <taxon>Lathyrus</taxon>
    </lineage>
</organism>
<evidence type="ECO:0000313" key="2">
    <source>
        <dbReference type="EMBL" id="KAI5386525.1"/>
    </source>
</evidence>
<protein>
    <submittedName>
        <fullName evidence="2">Uncharacterized protein</fullName>
    </submittedName>
</protein>
<keyword evidence="3" id="KW-1185">Reference proteome</keyword>
<accession>A0A9D4ZY44</accession>
<comment type="caution">
    <text evidence="2">The sequence shown here is derived from an EMBL/GenBank/DDBJ whole genome shotgun (WGS) entry which is preliminary data.</text>
</comment>